<reference evidence="1 2" key="1">
    <citation type="submission" date="2018-08" db="EMBL/GenBank/DDBJ databases">
        <title>A genome reference for cultivated species of the human gut microbiota.</title>
        <authorList>
            <person name="Zou Y."/>
            <person name="Xue W."/>
            <person name="Luo G."/>
        </authorList>
    </citation>
    <scope>NUCLEOTIDE SEQUENCE [LARGE SCALE GENOMIC DNA]</scope>
    <source>
        <strain evidence="1 2">OM06-4</strain>
    </source>
</reference>
<dbReference type="AlphaFoldDB" id="A0A3E3E9V5"/>
<dbReference type="RefSeq" id="WP_003539268.1">
    <property type="nucleotide sequence ID" value="NZ_CAXMZD010000001.1"/>
</dbReference>
<dbReference type="EMBL" id="QUSL01000049">
    <property type="protein sequence ID" value="RGD78143.1"/>
    <property type="molecule type" value="Genomic_DNA"/>
</dbReference>
<name>A0A3E3E9V5_9FIRM</name>
<evidence type="ECO:0000313" key="2">
    <source>
        <dbReference type="Proteomes" id="UP000261032"/>
    </source>
</evidence>
<sequence>MKHDVLNKISRVINYEESERVRLNVYVDQLGDQQEEYLLIGEELILRLDNKIRKITFDEIKEINVSMCSRLYNPGIVESNLEKLIIKRWTYGSTLAVGQHLNYYVDLDIILDDEKIMIEAYSLKNIVSIIEILSSKGITINDPLKIKDILTKGLDDTALEKYLDNHFPKLAKEYNLDNPRGIIIP</sequence>
<proteinExistence type="predicted"/>
<protein>
    <submittedName>
        <fullName evidence="1">Uncharacterized protein</fullName>
    </submittedName>
</protein>
<gene>
    <name evidence="1" type="ORF">DXB93_17475</name>
</gene>
<accession>A0A3E3E9V5</accession>
<dbReference type="Proteomes" id="UP000261032">
    <property type="component" value="Unassembled WGS sequence"/>
</dbReference>
<organism evidence="1 2">
    <name type="scientific">Thomasclavelia ramosa</name>
    <dbReference type="NCBI Taxonomy" id="1547"/>
    <lineage>
        <taxon>Bacteria</taxon>
        <taxon>Bacillati</taxon>
        <taxon>Bacillota</taxon>
        <taxon>Erysipelotrichia</taxon>
        <taxon>Erysipelotrichales</taxon>
        <taxon>Coprobacillaceae</taxon>
        <taxon>Thomasclavelia</taxon>
    </lineage>
</organism>
<comment type="caution">
    <text evidence="1">The sequence shown here is derived from an EMBL/GenBank/DDBJ whole genome shotgun (WGS) entry which is preliminary data.</text>
</comment>
<evidence type="ECO:0000313" key="1">
    <source>
        <dbReference type="EMBL" id="RGD78143.1"/>
    </source>
</evidence>